<sequence length="417" mass="45787">MQYDIVVIGGGSAGLSFGCSLAESGIGVLILERQDLDSLQNPKMDGRDFANTHLSKKVMQELGVWQRIPAEEIAPLKAARVVDGDSDYALRFDTSGRSIDELGYLISNHVIRKALYEQVSEARNVEIRCGVEVTALSTNSGSASVTLSTGEQIETEMVVSADSRFSGTRRMMGISADMFDFGRTAIVCRVTHEKPHHETAYECFRYSRTLALLPLNGNRASVVITVPSNQAKRYMEMTVDDFNTTIEEGLGGEFGRMELEGERFSYPLVAVHANHFVGTRYALLGDAAVGMHPVTAHGFNLGLRGQNTLATAMKSAISRGEPFYGHSVLGHYERQQMVASRPIYHGTNAIVRLFTNDSAAARLLRKAALRFGNNFPPVQWAIIHKLTEVGGTGGIDLHLLDGITERIPKKFPKYSTR</sequence>
<proteinExistence type="inferred from homology"/>
<evidence type="ECO:0000256" key="6">
    <source>
        <dbReference type="ARBA" id="ARBA00023002"/>
    </source>
</evidence>
<dbReference type="GO" id="GO:0004497">
    <property type="term" value="F:monooxygenase activity"/>
    <property type="evidence" value="ECO:0007669"/>
    <property type="project" value="UniProtKB-KW"/>
</dbReference>
<dbReference type="InterPro" id="IPR002938">
    <property type="entry name" value="FAD-bd"/>
</dbReference>
<evidence type="ECO:0000256" key="3">
    <source>
        <dbReference type="ARBA" id="ARBA00005349"/>
    </source>
</evidence>
<evidence type="ECO:0000313" key="10">
    <source>
        <dbReference type="Proteomes" id="UP000654401"/>
    </source>
</evidence>
<evidence type="ECO:0000256" key="5">
    <source>
        <dbReference type="ARBA" id="ARBA00022827"/>
    </source>
</evidence>
<dbReference type="EMBL" id="JACNFK010000014">
    <property type="protein sequence ID" value="MBC8518998.1"/>
    <property type="molecule type" value="Genomic_DNA"/>
</dbReference>
<comment type="cofactor">
    <cofactor evidence="1">
        <name>FAD</name>
        <dbReference type="ChEBI" id="CHEBI:57692"/>
    </cofactor>
</comment>
<dbReference type="GO" id="GO:0071949">
    <property type="term" value="F:FAD binding"/>
    <property type="evidence" value="ECO:0007669"/>
    <property type="project" value="InterPro"/>
</dbReference>
<evidence type="ECO:0000256" key="2">
    <source>
        <dbReference type="ARBA" id="ARBA00004749"/>
    </source>
</evidence>
<protein>
    <submittedName>
        <fullName evidence="9">5-demethoxyubiquinol-8 5-hydroxylase UbiM</fullName>
    </submittedName>
</protein>
<evidence type="ECO:0000259" key="8">
    <source>
        <dbReference type="Pfam" id="PF01494"/>
    </source>
</evidence>
<dbReference type="PANTHER" id="PTHR43876">
    <property type="entry name" value="UBIQUINONE BIOSYNTHESIS MONOOXYGENASE COQ6, MITOCHONDRIAL"/>
    <property type="match status" value="1"/>
</dbReference>
<organism evidence="9 10">
    <name type="scientific">Candidatus Thiopontia autotrophica</name>
    <dbReference type="NCBI Taxonomy" id="2841688"/>
    <lineage>
        <taxon>Bacteria</taxon>
        <taxon>Pseudomonadati</taxon>
        <taxon>Pseudomonadota</taxon>
        <taxon>Gammaproteobacteria</taxon>
        <taxon>Candidatus Thiopontia</taxon>
    </lineage>
</organism>
<keyword evidence="5" id="KW-0274">FAD</keyword>
<dbReference type="InterPro" id="IPR036188">
    <property type="entry name" value="FAD/NAD-bd_sf"/>
</dbReference>
<keyword evidence="4" id="KW-0285">Flavoprotein</keyword>
<keyword evidence="6" id="KW-0560">Oxidoreductase</keyword>
<gene>
    <name evidence="9" type="primary">ubiM</name>
    <name evidence="9" type="ORF">H8D24_01130</name>
</gene>
<dbReference type="AlphaFoldDB" id="A0A8J6P661"/>
<dbReference type="PANTHER" id="PTHR43876:SF25">
    <property type="entry name" value="MONOOXYGENASE NMA2164"/>
    <property type="match status" value="1"/>
</dbReference>
<feature type="domain" description="FAD-binding" evidence="8">
    <location>
        <begin position="3"/>
        <end position="317"/>
    </location>
</feature>
<evidence type="ECO:0000256" key="7">
    <source>
        <dbReference type="ARBA" id="ARBA00023033"/>
    </source>
</evidence>
<dbReference type="Proteomes" id="UP000654401">
    <property type="component" value="Unassembled WGS sequence"/>
</dbReference>
<evidence type="ECO:0000256" key="4">
    <source>
        <dbReference type="ARBA" id="ARBA00022630"/>
    </source>
</evidence>
<dbReference type="NCBIfam" id="NF006593">
    <property type="entry name" value="PRK09126.1"/>
    <property type="match status" value="1"/>
</dbReference>
<name>A0A8J6P661_9GAMM</name>
<dbReference type="InterPro" id="IPR010971">
    <property type="entry name" value="UbiH/COQ6"/>
</dbReference>
<dbReference type="UniPathway" id="UPA00232"/>
<evidence type="ECO:0000313" key="9">
    <source>
        <dbReference type="EMBL" id="MBC8518998.1"/>
    </source>
</evidence>
<keyword evidence="7" id="KW-0503">Monooxygenase</keyword>
<evidence type="ECO:0000256" key="1">
    <source>
        <dbReference type="ARBA" id="ARBA00001974"/>
    </source>
</evidence>
<comment type="similarity">
    <text evidence="3">Belongs to the UbiH/COQ6 family.</text>
</comment>
<dbReference type="PRINTS" id="PR00420">
    <property type="entry name" value="RNGMNOXGNASE"/>
</dbReference>
<comment type="caution">
    <text evidence="9">The sequence shown here is derived from an EMBL/GenBank/DDBJ whole genome shotgun (WGS) entry which is preliminary data.</text>
</comment>
<dbReference type="GO" id="GO:0016705">
    <property type="term" value="F:oxidoreductase activity, acting on paired donors, with incorporation or reduction of molecular oxygen"/>
    <property type="evidence" value="ECO:0007669"/>
    <property type="project" value="InterPro"/>
</dbReference>
<accession>A0A8J6P661</accession>
<dbReference type="GO" id="GO:0006744">
    <property type="term" value="P:ubiquinone biosynthetic process"/>
    <property type="evidence" value="ECO:0007669"/>
    <property type="project" value="UniProtKB-UniPathway"/>
</dbReference>
<dbReference type="Pfam" id="PF01494">
    <property type="entry name" value="FAD_binding_3"/>
    <property type="match status" value="1"/>
</dbReference>
<dbReference type="NCBIfam" id="TIGR01988">
    <property type="entry name" value="Ubi-OHases"/>
    <property type="match status" value="1"/>
</dbReference>
<dbReference type="SUPFAM" id="SSF51905">
    <property type="entry name" value="FAD/NAD(P)-binding domain"/>
    <property type="match status" value="1"/>
</dbReference>
<reference evidence="9 10" key="1">
    <citation type="submission" date="2020-08" db="EMBL/GenBank/DDBJ databases">
        <title>Bridging the membrane lipid divide: bacteria of the FCB group superphylum have the potential to synthesize archaeal ether lipids.</title>
        <authorList>
            <person name="Villanueva L."/>
            <person name="Von Meijenfeldt F.A.B."/>
            <person name="Westbye A.B."/>
            <person name="Yadav S."/>
            <person name="Hopmans E.C."/>
            <person name="Dutilh B.E."/>
            <person name="Sinninghe Damste J.S."/>
        </authorList>
    </citation>
    <scope>NUCLEOTIDE SEQUENCE [LARGE SCALE GENOMIC DNA]</scope>
    <source>
        <strain evidence="9">NIOZ-UU100</strain>
    </source>
</reference>
<comment type="pathway">
    <text evidence="2">Cofactor biosynthesis; ubiquinone biosynthesis.</text>
</comment>
<dbReference type="InterPro" id="IPR051205">
    <property type="entry name" value="UbiH/COQ6_monooxygenase"/>
</dbReference>
<dbReference type="Gene3D" id="3.50.50.60">
    <property type="entry name" value="FAD/NAD(P)-binding domain"/>
    <property type="match status" value="2"/>
</dbReference>